<evidence type="ECO:0000313" key="2">
    <source>
        <dbReference type="Proteomes" id="UP000247973"/>
    </source>
</evidence>
<proteinExistence type="predicted"/>
<comment type="caution">
    <text evidence="1">The sequence shown here is derived from an EMBL/GenBank/DDBJ whole genome shotgun (WGS) entry which is preliminary data.</text>
</comment>
<protein>
    <submittedName>
        <fullName evidence="1">Uncharacterized protein</fullName>
    </submittedName>
</protein>
<keyword evidence="2" id="KW-1185">Reference proteome</keyword>
<dbReference type="AlphaFoldDB" id="A0A2V3PKX3"/>
<accession>A0A2V3PKX3</accession>
<dbReference type="EMBL" id="QICL01000020">
    <property type="protein sequence ID" value="PXV62364.1"/>
    <property type="molecule type" value="Genomic_DNA"/>
</dbReference>
<sequence>MKKDLLQQAIDYIATEKKGYRDDLERLFGEEIIKKLAKKGYISQGSTQDDNDSNNFKRTWGIVSERMDMHNTIFTFSPSQKDKELGRKLYNLGFR</sequence>
<gene>
    <name evidence="1" type="ORF">CLV62_12052</name>
</gene>
<organism evidence="1 2">
    <name type="scientific">Dysgonomonas alginatilytica</name>
    <dbReference type="NCBI Taxonomy" id="1605892"/>
    <lineage>
        <taxon>Bacteria</taxon>
        <taxon>Pseudomonadati</taxon>
        <taxon>Bacteroidota</taxon>
        <taxon>Bacteroidia</taxon>
        <taxon>Bacteroidales</taxon>
        <taxon>Dysgonomonadaceae</taxon>
        <taxon>Dysgonomonas</taxon>
    </lineage>
</organism>
<dbReference type="Proteomes" id="UP000247973">
    <property type="component" value="Unassembled WGS sequence"/>
</dbReference>
<dbReference type="RefSeq" id="WP_110311498.1">
    <property type="nucleotide sequence ID" value="NZ_QICL01000020.1"/>
</dbReference>
<name>A0A2V3PKX3_9BACT</name>
<reference evidence="1 2" key="1">
    <citation type="submission" date="2018-03" db="EMBL/GenBank/DDBJ databases">
        <title>Genomic Encyclopedia of Archaeal and Bacterial Type Strains, Phase II (KMG-II): from individual species to whole genera.</title>
        <authorList>
            <person name="Goeker M."/>
        </authorList>
    </citation>
    <scope>NUCLEOTIDE SEQUENCE [LARGE SCALE GENOMIC DNA]</scope>
    <source>
        <strain evidence="1 2">DSM 100214</strain>
    </source>
</reference>
<evidence type="ECO:0000313" key="1">
    <source>
        <dbReference type="EMBL" id="PXV62364.1"/>
    </source>
</evidence>